<accession>A0A4P9XVQ0</accession>
<gene>
    <name evidence="2" type="ORF">THASP1DRAFT_28713</name>
</gene>
<evidence type="ECO:0000313" key="3">
    <source>
        <dbReference type="Proteomes" id="UP000271241"/>
    </source>
</evidence>
<feature type="compositionally biased region" description="Basic residues" evidence="1">
    <location>
        <begin position="1"/>
        <end position="13"/>
    </location>
</feature>
<feature type="region of interest" description="Disordered" evidence="1">
    <location>
        <begin position="704"/>
        <end position="737"/>
    </location>
</feature>
<name>A0A4P9XVQ0_9FUNG</name>
<evidence type="ECO:0000256" key="1">
    <source>
        <dbReference type="SAM" id="MobiDB-lite"/>
    </source>
</evidence>
<evidence type="ECO:0000313" key="2">
    <source>
        <dbReference type="EMBL" id="RKP09490.1"/>
    </source>
</evidence>
<proteinExistence type="predicted"/>
<reference evidence="3" key="1">
    <citation type="journal article" date="2018" name="Nat. Microbiol.">
        <title>Leveraging single-cell genomics to expand the fungal tree of life.</title>
        <authorList>
            <person name="Ahrendt S.R."/>
            <person name="Quandt C.A."/>
            <person name="Ciobanu D."/>
            <person name="Clum A."/>
            <person name="Salamov A."/>
            <person name="Andreopoulos B."/>
            <person name="Cheng J.F."/>
            <person name="Woyke T."/>
            <person name="Pelin A."/>
            <person name="Henrissat B."/>
            <person name="Reynolds N.K."/>
            <person name="Benny G.L."/>
            <person name="Smith M.E."/>
            <person name="James T.Y."/>
            <person name="Grigoriev I.V."/>
        </authorList>
    </citation>
    <scope>NUCLEOTIDE SEQUENCE [LARGE SCALE GENOMIC DNA]</scope>
    <source>
        <strain evidence="3">RSA 1356</strain>
    </source>
</reference>
<feature type="region of interest" description="Disordered" evidence="1">
    <location>
        <begin position="609"/>
        <end position="674"/>
    </location>
</feature>
<dbReference type="EMBL" id="KZ992510">
    <property type="protein sequence ID" value="RKP09490.1"/>
    <property type="molecule type" value="Genomic_DNA"/>
</dbReference>
<feature type="region of interest" description="Disordered" evidence="1">
    <location>
        <begin position="1"/>
        <end position="23"/>
    </location>
</feature>
<feature type="compositionally biased region" description="Polar residues" evidence="1">
    <location>
        <begin position="183"/>
        <end position="211"/>
    </location>
</feature>
<feature type="region of interest" description="Disordered" evidence="1">
    <location>
        <begin position="127"/>
        <end position="230"/>
    </location>
</feature>
<protein>
    <submittedName>
        <fullName evidence="2">Uncharacterized protein</fullName>
    </submittedName>
</protein>
<feature type="compositionally biased region" description="Polar residues" evidence="1">
    <location>
        <begin position="704"/>
        <end position="734"/>
    </location>
</feature>
<feature type="region of interest" description="Disordered" evidence="1">
    <location>
        <begin position="42"/>
        <end position="70"/>
    </location>
</feature>
<feature type="compositionally biased region" description="Polar residues" evidence="1">
    <location>
        <begin position="308"/>
        <end position="319"/>
    </location>
</feature>
<feature type="region of interest" description="Disordered" evidence="1">
    <location>
        <begin position="304"/>
        <end position="337"/>
    </location>
</feature>
<organism evidence="2 3">
    <name type="scientific">Thamnocephalis sphaerospora</name>
    <dbReference type="NCBI Taxonomy" id="78915"/>
    <lineage>
        <taxon>Eukaryota</taxon>
        <taxon>Fungi</taxon>
        <taxon>Fungi incertae sedis</taxon>
        <taxon>Zoopagomycota</taxon>
        <taxon>Zoopagomycotina</taxon>
        <taxon>Zoopagomycetes</taxon>
        <taxon>Zoopagales</taxon>
        <taxon>Sigmoideomycetaceae</taxon>
        <taxon>Thamnocephalis</taxon>
    </lineage>
</organism>
<sequence length="761" mass="81355">MKVFRRFARRSNKPVKTQADKKKAVKSNESVSYVLASAPVYSPASSNASLKHSSPTGSLAKVPASPGGASISTVRRSVSLTSTLHTTETKCEPVAACRAPSYSMEMLEAPVPSVRRTQIQPFSSHLYVQSTPQARPADPSLAAAGDRRSGSMTTSKQTHERDSVRRHSRHLDGTATLAAPNLPASQYNSVAPTKSNASSPRQQRRGVTTLRSTEKRAQSNAKVTQQRHVHDGAQILDPTLASYTLAHACYPQPPLSPLAPAGPAPPGSPSPLVAPLNQDTLKADAIPEHLGNEQTVHHLDKTMEENTMPPNTANTQSTADKAPEDSDSPCNADVDDDEAPLGLSLIQRALVPPPNTPATPSAATAAVTARVRLSSTLRRHPMQTMTRPPTSASSAAMRTPIPGAMAHPLPPANMPSLFVYPERINHWLADVSRANPKANEVTPSPPTSARSMATQSWGRDDISLCYQPSVESFSQPPSVHPAAAAYAHSHYHGSAVSNFGVPSGYHAGFNGYDGYGGMGYASSYAGSVSGFGGYGGCPSVASGYAGSEAFGSAAYRPFIAPQLPMNVTMPMSISTGLTASMPMSMPSLPMHAPYPTMYGGRNHPVRERWPGMTQPSEDEHSRMARMATTRRRPPSLVSAIPPRSDQRRSGSVSGTVARERPQHRSRSFRSMVPSMQPDMLMGLLPSSMPYDATGLPLSNQKLVNQAGRSTSSRYWHNGTRSSVPSTTGRSASQHASRRYERTLATGSVRMSGYQDAPRNCY</sequence>
<dbReference type="Proteomes" id="UP000271241">
    <property type="component" value="Unassembled WGS sequence"/>
</dbReference>
<feature type="compositionally biased region" description="Polar residues" evidence="1">
    <location>
        <begin position="43"/>
        <end position="57"/>
    </location>
</feature>
<keyword evidence="3" id="KW-1185">Reference proteome</keyword>
<dbReference type="AlphaFoldDB" id="A0A4P9XVQ0"/>